<proteinExistence type="inferred from homology"/>
<evidence type="ECO:0000259" key="8">
    <source>
        <dbReference type="Pfam" id="PF18317"/>
    </source>
</evidence>
<dbReference type="InterPro" id="IPR013708">
    <property type="entry name" value="Shikimate_DH-bd_N"/>
</dbReference>
<keyword evidence="5" id="KW-0057">Aromatic amino acid biosynthesis</keyword>
<dbReference type="GO" id="GO:0008652">
    <property type="term" value="P:amino acid biosynthetic process"/>
    <property type="evidence" value="ECO:0007669"/>
    <property type="project" value="UniProtKB-KW"/>
</dbReference>
<dbReference type="UniPathway" id="UPA00053">
    <property type="reaction ID" value="UER00087"/>
</dbReference>
<evidence type="ECO:0000256" key="2">
    <source>
        <dbReference type="ARBA" id="ARBA00022605"/>
    </source>
</evidence>
<dbReference type="InterPro" id="IPR011342">
    <property type="entry name" value="Shikimate_DH"/>
</dbReference>
<feature type="domain" description="Quinate/shikimate 5-dehydrogenase/glutamyl-tRNA reductase" evidence="6">
    <location>
        <begin position="128"/>
        <end position="195"/>
    </location>
</feature>
<evidence type="ECO:0000259" key="7">
    <source>
        <dbReference type="Pfam" id="PF08501"/>
    </source>
</evidence>
<dbReference type="InterPro" id="IPR041121">
    <property type="entry name" value="SDH_C"/>
</dbReference>
<dbReference type="GO" id="GO:0004764">
    <property type="term" value="F:shikimate 3-dehydrogenase (NADP+) activity"/>
    <property type="evidence" value="ECO:0007669"/>
    <property type="project" value="UniProtKB-EC"/>
</dbReference>
<evidence type="ECO:0000256" key="1">
    <source>
        <dbReference type="ARBA" id="ARBA00012962"/>
    </source>
</evidence>
<name>A0A6J7LXY3_9ZZZZ</name>
<evidence type="ECO:0000259" key="6">
    <source>
        <dbReference type="Pfam" id="PF01488"/>
    </source>
</evidence>
<keyword evidence="2" id="KW-0028">Amino-acid biosynthesis</keyword>
<feature type="domain" description="Shikimate dehydrogenase substrate binding N-terminal" evidence="7">
    <location>
        <begin position="15"/>
        <end position="97"/>
    </location>
</feature>
<dbReference type="InterPro" id="IPR036291">
    <property type="entry name" value="NAD(P)-bd_dom_sf"/>
</dbReference>
<dbReference type="GO" id="GO:0050661">
    <property type="term" value="F:NADP binding"/>
    <property type="evidence" value="ECO:0007669"/>
    <property type="project" value="InterPro"/>
</dbReference>
<protein>
    <recommendedName>
        <fullName evidence="1">shikimate dehydrogenase (NADP(+))</fullName>
        <ecNumber evidence="1">1.1.1.25</ecNumber>
    </recommendedName>
</protein>
<dbReference type="EC" id="1.1.1.25" evidence="1"/>
<dbReference type="InterPro" id="IPR046346">
    <property type="entry name" value="Aminoacid_DH-like_N_sf"/>
</dbReference>
<dbReference type="Gene3D" id="3.40.50.10860">
    <property type="entry name" value="Leucine Dehydrogenase, chain A, domain 1"/>
    <property type="match status" value="1"/>
</dbReference>
<dbReference type="GO" id="GO:0019632">
    <property type="term" value="P:shikimate metabolic process"/>
    <property type="evidence" value="ECO:0007669"/>
    <property type="project" value="InterPro"/>
</dbReference>
<dbReference type="Pfam" id="PF18317">
    <property type="entry name" value="SDH_C"/>
    <property type="match status" value="1"/>
</dbReference>
<organism evidence="9">
    <name type="scientific">freshwater metagenome</name>
    <dbReference type="NCBI Taxonomy" id="449393"/>
    <lineage>
        <taxon>unclassified sequences</taxon>
        <taxon>metagenomes</taxon>
        <taxon>ecological metagenomes</taxon>
    </lineage>
</organism>
<dbReference type="SUPFAM" id="SSF53223">
    <property type="entry name" value="Aminoacid dehydrogenase-like, N-terminal domain"/>
    <property type="match status" value="1"/>
</dbReference>
<feature type="domain" description="SDH C-terminal" evidence="8">
    <location>
        <begin position="248"/>
        <end position="277"/>
    </location>
</feature>
<dbReference type="InterPro" id="IPR022893">
    <property type="entry name" value="Shikimate_DH_fam"/>
</dbReference>
<keyword evidence="3" id="KW-0521">NADP</keyword>
<reference evidence="9" key="1">
    <citation type="submission" date="2020-05" db="EMBL/GenBank/DDBJ databases">
        <authorList>
            <person name="Chiriac C."/>
            <person name="Salcher M."/>
            <person name="Ghai R."/>
            <person name="Kavagutti S V."/>
        </authorList>
    </citation>
    <scope>NUCLEOTIDE SEQUENCE</scope>
</reference>
<sequence length="283" mass="28667">MAEGLVSGSTQVVGVIGDPVAHSLSPVIHNAGFRALGLDWVCVAFPTGAGAAPAALRGMSALGIAGLSVTMPHKAAVIDALDGITATAELLRAVNCISRSESGLQGHNTDGDGFLAAIRADFEFDPAGKVCAVLGAGGAARSVILALAQAGAAEVRVVNRTREAAEKAVLLAGAAGQVVEVEAIRGADLVVNATSVGMAGTGSGSTQDMPCNPSLLGPDQILADLIYHPRQTELMRQAELQGCRVSNGLSMLIHQAAVSFEIWTGQKAPIDAMTRAAEAAVSR</sequence>
<keyword evidence="4" id="KW-0560">Oxidoreductase</keyword>
<accession>A0A6J7LXY3</accession>
<evidence type="ECO:0000256" key="5">
    <source>
        <dbReference type="ARBA" id="ARBA00023141"/>
    </source>
</evidence>
<dbReference type="Gene3D" id="3.40.50.720">
    <property type="entry name" value="NAD(P)-binding Rossmann-like Domain"/>
    <property type="match status" value="1"/>
</dbReference>
<dbReference type="GO" id="GO:0009423">
    <property type="term" value="P:chorismate biosynthetic process"/>
    <property type="evidence" value="ECO:0007669"/>
    <property type="project" value="UniProtKB-UniPathway"/>
</dbReference>
<dbReference type="PANTHER" id="PTHR21089:SF1">
    <property type="entry name" value="BIFUNCTIONAL 3-DEHYDROQUINATE DEHYDRATASE_SHIKIMATE DEHYDROGENASE, CHLOROPLASTIC"/>
    <property type="match status" value="1"/>
</dbReference>
<evidence type="ECO:0000313" key="9">
    <source>
        <dbReference type="EMBL" id="CAB4972305.1"/>
    </source>
</evidence>
<dbReference type="AlphaFoldDB" id="A0A6J7LXY3"/>
<evidence type="ECO:0000256" key="4">
    <source>
        <dbReference type="ARBA" id="ARBA00023002"/>
    </source>
</evidence>
<dbReference type="Pfam" id="PF01488">
    <property type="entry name" value="Shikimate_DH"/>
    <property type="match status" value="1"/>
</dbReference>
<dbReference type="InterPro" id="IPR006151">
    <property type="entry name" value="Shikm_DH/Glu-tRNA_Rdtase"/>
</dbReference>
<dbReference type="GO" id="GO:0005829">
    <property type="term" value="C:cytosol"/>
    <property type="evidence" value="ECO:0007669"/>
    <property type="project" value="TreeGrafter"/>
</dbReference>
<dbReference type="HAMAP" id="MF_00222">
    <property type="entry name" value="Shikimate_DH_AroE"/>
    <property type="match status" value="1"/>
</dbReference>
<dbReference type="NCBIfam" id="TIGR00507">
    <property type="entry name" value="aroE"/>
    <property type="match status" value="1"/>
</dbReference>
<dbReference type="PANTHER" id="PTHR21089">
    <property type="entry name" value="SHIKIMATE DEHYDROGENASE"/>
    <property type="match status" value="1"/>
</dbReference>
<dbReference type="Pfam" id="PF08501">
    <property type="entry name" value="Shikimate_dh_N"/>
    <property type="match status" value="1"/>
</dbReference>
<dbReference type="SUPFAM" id="SSF51735">
    <property type="entry name" value="NAD(P)-binding Rossmann-fold domains"/>
    <property type="match status" value="1"/>
</dbReference>
<evidence type="ECO:0000256" key="3">
    <source>
        <dbReference type="ARBA" id="ARBA00022857"/>
    </source>
</evidence>
<dbReference type="GO" id="GO:0009073">
    <property type="term" value="P:aromatic amino acid family biosynthetic process"/>
    <property type="evidence" value="ECO:0007669"/>
    <property type="project" value="UniProtKB-KW"/>
</dbReference>
<gene>
    <name evidence="9" type="ORF">UFOPK3914_00510</name>
</gene>
<dbReference type="EMBL" id="CAFBOG010000031">
    <property type="protein sequence ID" value="CAB4972305.1"/>
    <property type="molecule type" value="Genomic_DNA"/>
</dbReference>
<dbReference type="CDD" id="cd01065">
    <property type="entry name" value="NAD_bind_Shikimate_DH"/>
    <property type="match status" value="1"/>
</dbReference>